<sequence>MYLLGCETVSRPIYYRTVFDIPKEELLAPGHGLCGGCIAGTIIKLLLKVAGPNTIVVNATGCVEVSTTTFPYTSWRVPYIHVAFENAAAVASGIEAAIKILQKKNIIDPSRKINIIAIGGDGATADIGFQALSGMLERGHRVMYLLYDNEAYMNTGIQRSGTTPLLAWTTTTPVGKVLKGKVQMKKPVSEIVAAHRIPYVATANPAYFLDMMNKFKRSLNVDGPSFIHVIQPCTTGWRFDPRIGIKVARLATETAMWINWELDNGEFRVTVTVPKRKHVKHYIRIQGRFNHLTDDDIEALQKYIDKEVDRVNKLVGKEVIGPVVE</sequence>
<evidence type="ECO:0000256" key="2">
    <source>
        <dbReference type="ARBA" id="ARBA00012691"/>
    </source>
</evidence>
<evidence type="ECO:0000256" key="4">
    <source>
        <dbReference type="ARBA" id="ARBA00048893"/>
    </source>
</evidence>
<comment type="subunit">
    <text evidence="1">Heterodimer composed of an alpha and a beta subunit.</text>
</comment>
<comment type="caution">
    <text evidence="7">The sequence shown here is derived from an EMBL/GenBank/DDBJ whole genome shotgun (WGS) entry which is preliminary data.</text>
</comment>
<evidence type="ECO:0000259" key="5">
    <source>
        <dbReference type="Pfam" id="PF02775"/>
    </source>
</evidence>
<evidence type="ECO:0000256" key="1">
    <source>
        <dbReference type="ARBA" id="ARBA00011631"/>
    </source>
</evidence>
<protein>
    <recommendedName>
        <fullName evidence="2">2-oxoacid oxidoreductase (ferredoxin)</fullName>
        <ecNumber evidence="2">1.2.7.11</ecNumber>
    </recommendedName>
</protein>
<dbReference type="Pfam" id="PF02775">
    <property type="entry name" value="TPP_enzyme_C"/>
    <property type="match status" value="1"/>
</dbReference>
<evidence type="ECO:0000313" key="6">
    <source>
        <dbReference type="EMBL" id="HGN37485.1"/>
    </source>
</evidence>
<dbReference type="InterPro" id="IPR029061">
    <property type="entry name" value="THDP-binding"/>
</dbReference>
<organism evidence="7">
    <name type="scientific">Ignisphaera aggregans</name>
    <dbReference type="NCBI Taxonomy" id="334771"/>
    <lineage>
        <taxon>Archaea</taxon>
        <taxon>Thermoproteota</taxon>
        <taxon>Thermoprotei</taxon>
        <taxon>Desulfurococcales</taxon>
        <taxon>Desulfurococcaceae</taxon>
        <taxon>Ignisphaera</taxon>
    </lineage>
</organism>
<accession>A0A7J3JQZ5</accession>
<dbReference type="SUPFAM" id="SSF52518">
    <property type="entry name" value="Thiamin diphosphate-binding fold (THDP-binding)"/>
    <property type="match status" value="1"/>
</dbReference>
<evidence type="ECO:0000256" key="3">
    <source>
        <dbReference type="ARBA" id="ARBA00023002"/>
    </source>
</evidence>
<keyword evidence="7" id="KW-0670">Pyruvate</keyword>
<dbReference type="InterPro" id="IPR011766">
    <property type="entry name" value="TPP_enzyme_TPP-bd"/>
</dbReference>
<reference evidence="7" key="1">
    <citation type="journal article" date="2020" name="mSystems">
        <title>Genome- and Community-Level Interaction Insights into Carbon Utilization and Element Cycling Functions of Hydrothermarchaeota in Hydrothermal Sediment.</title>
        <authorList>
            <person name="Zhou Z."/>
            <person name="Liu Y."/>
            <person name="Xu W."/>
            <person name="Pan J."/>
            <person name="Luo Z.H."/>
            <person name="Li M."/>
        </authorList>
    </citation>
    <scope>NUCLEOTIDE SEQUENCE [LARGE SCALE GENOMIC DNA]</scope>
    <source>
        <strain evidence="6">SpSt-618</strain>
        <strain evidence="7">SpSt-657</strain>
    </source>
</reference>
<dbReference type="PANTHER" id="PTHR42897:SF2">
    <property type="entry name" value="PYRUVATE SYNTHASE SUBUNIT PORB"/>
    <property type="match status" value="1"/>
</dbReference>
<dbReference type="AlphaFoldDB" id="A0A7J3JQZ5"/>
<dbReference type="CDD" id="cd03376">
    <property type="entry name" value="TPP_PFOR_porB_like"/>
    <property type="match status" value="1"/>
</dbReference>
<dbReference type="Gene3D" id="3.40.50.970">
    <property type="match status" value="2"/>
</dbReference>
<dbReference type="GO" id="GO:0019164">
    <property type="term" value="F:pyruvate synthase activity"/>
    <property type="evidence" value="ECO:0007669"/>
    <property type="project" value="UniProtKB-ARBA"/>
</dbReference>
<dbReference type="EMBL" id="DTBZ01000076">
    <property type="protein sequence ID" value="HGQ18084.1"/>
    <property type="molecule type" value="Genomic_DNA"/>
</dbReference>
<comment type="catalytic activity">
    <reaction evidence="4">
        <text>a 2-oxocarboxylate + 2 oxidized [2Fe-2S]-[ferredoxin] + CoA = an acyl-CoA + 2 reduced [2Fe-2S]-[ferredoxin] + CO2 + H(+)</text>
        <dbReference type="Rhea" id="RHEA:42316"/>
        <dbReference type="Rhea" id="RHEA-COMP:10000"/>
        <dbReference type="Rhea" id="RHEA-COMP:10001"/>
        <dbReference type="ChEBI" id="CHEBI:15378"/>
        <dbReference type="ChEBI" id="CHEBI:16526"/>
        <dbReference type="ChEBI" id="CHEBI:33737"/>
        <dbReference type="ChEBI" id="CHEBI:33738"/>
        <dbReference type="ChEBI" id="CHEBI:35179"/>
        <dbReference type="ChEBI" id="CHEBI:57287"/>
        <dbReference type="ChEBI" id="CHEBI:58342"/>
        <dbReference type="EC" id="1.2.7.11"/>
    </reaction>
</comment>
<dbReference type="EC" id="1.2.7.11" evidence="2"/>
<gene>
    <name evidence="6" type="ORF">ENT87_08075</name>
    <name evidence="7" type="ORF">ENU30_03795</name>
</gene>
<dbReference type="InterPro" id="IPR051479">
    <property type="entry name" value="PorB-like"/>
</dbReference>
<proteinExistence type="predicted"/>
<dbReference type="PANTHER" id="PTHR42897">
    <property type="entry name" value="PYRUVATE SYNTHASE SUBUNIT PORB"/>
    <property type="match status" value="1"/>
</dbReference>
<evidence type="ECO:0000313" key="7">
    <source>
        <dbReference type="EMBL" id="HGQ18084.1"/>
    </source>
</evidence>
<dbReference type="GO" id="GO:0018491">
    <property type="term" value="F:2-oxobutyrate synthase activity"/>
    <property type="evidence" value="ECO:0007669"/>
    <property type="project" value="UniProtKB-ARBA"/>
</dbReference>
<feature type="domain" description="Thiamine pyrophosphate enzyme TPP-binding" evidence="5">
    <location>
        <begin position="60"/>
        <end position="229"/>
    </location>
</feature>
<keyword evidence="3" id="KW-0560">Oxidoreductase</keyword>
<name>A0A7J3JQZ5_9CREN</name>
<dbReference type="EMBL" id="DTAI01000243">
    <property type="protein sequence ID" value="HGN37485.1"/>
    <property type="molecule type" value="Genomic_DNA"/>
</dbReference>
<dbReference type="GO" id="GO:0030976">
    <property type="term" value="F:thiamine pyrophosphate binding"/>
    <property type="evidence" value="ECO:0007669"/>
    <property type="project" value="InterPro"/>
</dbReference>